<evidence type="ECO:0000313" key="2">
    <source>
        <dbReference type="Proteomes" id="UP001165042"/>
    </source>
</evidence>
<proteinExistence type="predicted"/>
<dbReference type="AlphaFoldDB" id="A0A9W6QIP3"/>
<protein>
    <submittedName>
        <fullName evidence="1">Uncharacterized protein</fullName>
    </submittedName>
</protein>
<dbReference type="Proteomes" id="UP001165042">
    <property type="component" value="Unassembled WGS sequence"/>
</dbReference>
<reference evidence="1" key="1">
    <citation type="submission" date="2023-02" db="EMBL/GenBank/DDBJ databases">
        <title>Actinokineospora globicatena NBRC 15670.</title>
        <authorList>
            <person name="Ichikawa N."/>
            <person name="Sato H."/>
            <person name="Tonouchi N."/>
        </authorList>
    </citation>
    <scope>NUCLEOTIDE SEQUENCE</scope>
    <source>
        <strain evidence="1">NBRC 15670</strain>
    </source>
</reference>
<sequence>MITVDRVRLLCVDASAAKRFTTWLSSEGIETTVDGPVLSVPAAAAMLAVMITESAVQAGAATTAETQRFYDEITRGGAA</sequence>
<evidence type="ECO:0000313" key="1">
    <source>
        <dbReference type="EMBL" id="GLW91801.1"/>
    </source>
</evidence>
<organism evidence="1 2">
    <name type="scientific">Actinokineospora globicatena</name>
    <dbReference type="NCBI Taxonomy" id="103729"/>
    <lineage>
        <taxon>Bacteria</taxon>
        <taxon>Bacillati</taxon>
        <taxon>Actinomycetota</taxon>
        <taxon>Actinomycetes</taxon>
        <taxon>Pseudonocardiales</taxon>
        <taxon>Pseudonocardiaceae</taxon>
        <taxon>Actinokineospora</taxon>
    </lineage>
</organism>
<accession>A0A9W6QIP3</accession>
<comment type="caution">
    <text evidence="1">The sequence shown here is derived from an EMBL/GenBank/DDBJ whole genome shotgun (WGS) entry which is preliminary data.</text>
</comment>
<dbReference type="EMBL" id="BSSD01000003">
    <property type="protein sequence ID" value="GLW91801.1"/>
    <property type="molecule type" value="Genomic_DNA"/>
</dbReference>
<keyword evidence="2" id="KW-1185">Reference proteome</keyword>
<gene>
    <name evidence="1" type="ORF">Aglo03_26170</name>
</gene>
<name>A0A9W6QIP3_9PSEU</name>